<feature type="repeat" description="ANK" evidence="7">
    <location>
        <begin position="741"/>
        <end position="773"/>
    </location>
</feature>
<proteinExistence type="inferred from homology"/>
<evidence type="ECO:0000256" key="4">
    <source>
        <dbReference type="ARBA" id="ARBA00023159"/>
    </source>
</evidence>
<dbReference type="OMA" id="ESAWACM"/>
<feature type="region of interest" description="Disordered" evidence="8">
    <location>
        <begin position="280"/>
        <end position="328"/>
    </location>
</feature>
<keyword evidence="5" id="KW-0804">Transcription</keyword>
<dbReference type="InterPro" id="IPR013783">
    <property type="entry name" value="Ig-like_fold"/>
</dbReference>
<keyword evidence="3 7" id="KW-0040">ANK repeat</keyword>
<comment type="subcellular location">
    <subcellularLocation>
        <location evidence="1">Nucleus</location>
    </subcellularLocation>
</comment>
<dbReference type="Proteomes" id="UP000243459">
    <property type="component" value="Chromosome 9"/>
</dbReference>
<dbReference type="Pfam" id="PF01833">
    <property type="entry name" value="TIG"/>
    <property type="match status" value="1"/>
</dbReference>
<dbReference type="GO" id="GO:0003690">
    <property type="term" value="F:double-stranded DNA binding"/>
    <property type="evidence" value="ECO:0007669"/>
    <property type="project" value="TreeGrafter"/>
</dbReference>
<dbReference type="GO" id="GO:0006357">
    <property type="term" value="P:regulation of transcription by RNA polymerase II"/>
    <property type="evidence" value="ECO:0007669"/>
    <property type="project" value="TreeGrafter"/>
</dbReference>
<dbReference type="PANTHER" id="PTHR23335">
    <property type="entry name" value="CALMODULIN-BINDING TRANSCRIPTION ACTIVATOR CAMTA"/>
    <property type="match status" value="1"/>
</dbReference>
<gene>
    <name evidence="10" type="ORF">A4U43_C09F13860</name>
</gene>
<dbReference type="PROSITE" id="PS50088">
    <property type="entry name" value="ANK_REPEAT"/>
    <property type="match status" value="1"/>
</dbReference>
<dbReference type="SUPFAM" id="SSF81296">
    <property type="entry name" value="E set domains"/>
    <property type="match status" value="1"/>
</dbReference>
<evidence type="ECO:0000256" key="1">
    <source>
        <dbReference type="ARBA" id="ARBA00004123"/>
    </source>
</evidence>
<dbReference type="InterPro" id="IPR036770">
    <property type="entry name" value="Ankyrin_rpt-contain_sf"/>
</dbReference>
<evidence type="ECO:0000256" key="8">
    <source>
        <dbReference type="SAM" id="MobiDB-lite"/>
    </source>
</evidence>
<keyword evidence="4" id="KW-0010">Activator</keyword>
<reference evidence="11" key="1">
    <citation type="journal article" date="2017" name="Nat. Commun.">
        <title>The asparagus genome sheds light on the origin and evolution of a young Y chromosome.</title>
        <authorList>
            <person name="Harkess A."/>
            <person name="Zhou J."/>
            <person name="Xu C."/>
            <person name="Bowers J.E."/>
            <person name="Van der Hulst R."/>
            <person name="Ayyampalayam S."/>
            <person name="Mercati F."/>
            <person name="Riccardi P."/>
            <person name="McKain M.R."/>
            <person name="Kakrana A."/>
            <person name="Tang H."/>
            <person name="Ray J."/>
            <person name="Groenendijk J."/>
            <person name="Arikit S."/>
            <person name="Mathioni S.M."/>
            <person name="Nakano M."/>
            <person name="Shan H."/>
            <person name="Telgmann-Rauber A."/>
            <person name="Kanno A."/>
            <person name="Yue Z."/>
            <person name="Chen H."/>
            <person name="Li W."/>
            <person name="Chen Y."/>
            <person name="Xu X."/>
            <person name="Zhang Y."/>
            <person name="Luo S."/>
            <person name="Chen H."/>
            <person name="Gao J."/>
            <person name="Mao Z."/>
            <person name="Pires J.C."/>
            <person name="Luo M."/>
            <person name="Kudrna D."/>
            <person name="Wing R.A."/>
            <person name="Meyers B.C."/>
            <person name="Yi K."/>
            <person name="Kong H."/>
            <person name="Lavrijsen P."/>
            <person name="Sunseri F."/>
            <person name="Falavigna A."/>
            <person name="Ye Y."/>
            <person name="Leebens-Mack J.H."/>
            <person name="Chen G."/>
        </authorList>
    </citation>
    <scope>NUCLEOTIDE SEQUENCE [LARGE SCALE GENOMIC DNA]</scope>
    <source>
        <strain evidence="11">cv. DH0086</strain>
    </source>
</reference>
<organism evidence="10 11">
    <name type="scientific">Asparagus officinalis</name>
    <name type="common">Garden asparagus</name>
    <dbReference type="NCBI Taxonomy" id="4686"/>
    <lineage>
        <taxon>Eukaryota</taxon>
        <taxon>Viridiplantae</taxon>
        <taxon>Streptophyta</taxon>
        <taxon>Embryophyta</taxon>
        <taxon>Tracheophyta</taxon>
        <taxon>Spermatophyta</taxon>
        <taxon>Magnoliopsida</taxon>
        <taxon>Liliopsida</taxon>
        <taxon>Asparagales</taxon>
        <taxon>Asparagaceae</taxon>
        <taxon>Asparagoideae</taxon>
        <taxon>Asparagus</taxon>
    </lineage>
</organism>
<keyword evidence="6" id="KW-0539">Nucleus</keyword>
<feature type="domain" description="CG-1" evidence="9">
    <location>
        <begin position="1"/>
        <end position="125"/>
    </location>
</feature>
<dbReference type="SUPFAM" id="SSF48403">
    <property type="entry name" value="Ankyrin repeat"/>
    <property type="match status" value="1"/>
</dbReference>
<dbReference type="Pfam" id="PF12796">
    <property type="entry name" value="Ank_2"/>
    <property type="match status" value="1"/>
</dbReference>
<evidence type="ECO:0000256" key="3">
    <source>
        <dbReference type="ARBA" id="ARBA00023043"/>
    </source>
</evidence>
<evidence type="ECO:0000256" key="5">
    <source>
        <dbReference type="ARBA" id="ARBA00023163"/>
    </source>
</evidence>
<dbReference type="InterPro" id="IPR002909">
    <property type="entry name" value="IPT_dom"/>
</dbReference>
<dbReference type="EMBL" id="CM007389">
    <property type="protein sequence ID" value="ONK58514.1"/>
    <property type="molecule type" value="Genomic_DNA"/>
</dbReference>
<dbReference type="GO" id="GO:0003712">
    <property type="term" value="F:transcription coregulator activity"/>
    <property type="evidence" value="ECO:0007669"/>
    <property type="project" value="TreeGrafter"/>
</dbReference>
<sequence>MLCKEARYRWLKPAEIHFVLQNHESYPISAEAPHKPPSGSVFLYNRRVLRYFRKDGHSWRKKKDGRNVGEAHERLKVGNVDALNCYYAHGEPNPYFQRRSYWMLDPAYEHIVLVHYREVSEGRFLSGSISNISANSHSTFNQTTSTSNTHYQGITSGSEHYDPNGCNGSSTTVEEVSSKFALGAADADHLHIRYGHGSRNSDLSPQPEVSLALHKLAMQLSLEDDYENTSCFGEKLPEFSKEYDRSQGVGCFDNTRESFQEADQNLFHGTEFWEQNQIESEKQDGYRSTQSLGDSGTPETNLTSSHNSLGDNGKQGSQPLGSGYSVVRTSPSWNHMMQTSQYSAPINARNKNTLPPEGIIESSMLRPTEHGPTLDIPFEQPGQFVWAQADDVGNNAESRSTRHHIPDSDLSLQLAATREFLLGPENSIESPTYISQLSKVQMQSICDASICETSSDVGKYRTQNSTDWMATIDLDVPNNTYSSDFSTMWFDQGQFGIPLRDDSSLTVAEKQRFSIREICPEWAFSSEPTKVILIGDFLCNSSECSWAIMFGNIQVPAEIVQEGILRCMAPQHGDGKVTICVTSGNRESCSEVREFEFRAKPTTTNFVGTPPKAEGTRNAEEILLLVRLVHILCGSDVFSCKTGSSKETEHFSTLKDESRWSRIMESLLDGSEGPSSILEWVMEELLKDKLQLWLSSKNQGQDCLLSRKEKGFVHLISGLGYEWALSPILDAGVGVNFRDASGWTALHWAARFGRERMVAALLAAGASAGAVTDPTPLDPIGRTAGALAAENGHTGLAAYLSEAALTSHLSSLTMGENEIFKGSAEVEAERAVESISQRTVQLHVGVTEDELSLKDSLAAVRNATQAAARIQAAFRAHSFRKRHQIAASFQDEYGMTPVDIHRFAASSKFQRAPHGSRDHKFDKAALSIQKNYRGWKGRKDFLTLRQHVVKIQAHVRGYRERKKYQFQWTVGVIEKAVLRWRRKGVGLRGYRAEPESVDEGDEEVEEDILKVFRKQKVDAAVDQAVSRVLSMVESPTARQQYRRMLERYAEAKAELGTSDEATSRPNDDFQITESNDLMF</sequence>
<dbReference type="Pfam" id="PF03859">
    <property type="entry name" value="CG-1"/>
    <property type="match status" value="1"/>
</dbReference>
<comment type="similarity">
    <text evidence="2">Belongs to the CAMTA family.</text>
</comment>
<evidence type="ECO:0000256" key="6">
    <source>
        <dbReference type="ARBA" id="ARBA00023242"/>
    </source>
</evidence>
<feature type="region of interest" description="Disordered" evidence="8">
    <location>
        <begin position="1054"/>
        <end position="1079"/>
    </location>
</feature>
<dbReference type="InterPro" id="IPR027417">
    <property type="entry name" value="P-loop_NTPase"/>
</dbReference>
<evidence type="ECO:0000256" key="7">
    <source>
        <dbReference type="PROSITE-ProRule" id="PRU00023"/>
    </source>
</evidence>
<dbReference type="PROSITE" id="PS50096">
    <property type="entry name" value="IQ"/>
    <property type="match status" value="3"/>
</dbReference>
<evidence type="ECO:0000313" key="11">
    <source>
        <dbReference type="Proteomes" id="UP000243459"/>
    </source>
</evidence>
<dbReference type="GO" id="GO:0005634">
    <property type="term" value="C:nucleus"/>
    <property type="evidence" value="ECO:0007669"/>
    <property type="project" value="UniProtKB-SubCell"/>
</dbReference>
<dbReference type="AlphaFoldDB" id="A0A5P1E7G9"/>
<dbReference type="Gene3D" id="1.20.5.190">
    <property type="match status" value="1"/>
</dbReference>
<dbReference type="SMART" id="SM01076">
    <property type="entry name" value="CG-1"/>
    <property type="match status" value="1"/>
</dbReference>
<dbReference type="Gene3D" id="2.60.40.10">
    <property type="entry name" value="Immunoglobulins"/>
    <property type="match status" value="1"/>
</dbReference>
<dbReference type="SUPFAM" id="SSF52540">
    <property type="entry name" value="P-loop containing nucleoside triphosphate hydrolases"/>
    <property type="match status" value="1"/>
</dbReference>
<keyword evidence="11" id="KW-1185">Reference proteome</keyword>
<dbReference type="SMART" id="SM00248">
    <property type="entry name" value="ANK"/>
    <property type="match status" value="2"/>
</dbReference>
<dbReference type="PROSITE" id="PS51437">
    <property type="entry name" value="CG_1"/>
    <property type="match status" value="1"/>
</dbReference>
<feature type="compositionally biased region" description="Polar residues" evidence="8">
    <location>
        <begin position="1068"/>
        <end position="1079"/>
    </location>
</feature>
<evidence type="ECO:0000256" key="2">
    <source>
        <dbReference type="ARBA" id="ARBA00008267"/>
    </source>
</evidence>
<name>A0A5P1E7G9_ASPOF</name>
<dbReference type="PANTHER" id="PTHR23335:SF1">
    <property type="entry name" value="CALMODULIN-BINDING TRANSCRIPTION ACTIVATOR, ISOFORM F"/>
    <property type="match status" value="1"/>
</dbReference>
<dbReference type="PROSITE" id="PS50297">
    <property type="entry name" value="ANK_REP_REGION"/>
    <property type="match status" value="1"/>
</dbReference>
<dbReference type="Gene3D" id="1.25.40.20">
    <property type="entry name" value="Ankyrin repeat-containing domain"/>
    <property type="match status" value="1"/>
</dbReference>
<dbReference type="InterPro" id="IPR000048">
    <property type="entry name" value="IQ_motif_EF-hand-BS"/>
</dbReference>
<protein>
    <recommendedName>
        <fullName evidence="9">CG-1 domain-containing protein</fullName>
    </recommendedName>
</protein>
<feature type="compositionally biased region" description="Polar residues" evidence="8">
    <location>
        <begin position="286"/>
        <end position="320"/>
    </location>
</feature>
<dbReference type="SMART" id="SM00015">
    <property type="entry name" value="IQ"/>
    <property type="match status" value="3"/>
</dbReference>
<evidence type="ECO:0000259" key="9">
    <source>
        <dbReference type="PROSITE" id="PS51437"/>
    </source>
</evidence>
<dbReference type="InterPro" id="IPR005559">
    <property type="entry name" value="CG-1_dom"/>
</dbReference>
<dbReference type="Gramene" id="ONK58514">
    <property type="protein sequence ID" value="ONK58514"/>
    <property type="gene ID" value="A4U43_C09F13860"/>
</dbReference>
<dbReference type="InterPro" id="IPR014756">
    <property type="entry name" value="Ig_E-set"/>
</dbReference>
<dbReference type="InterPro" id="IPR002110">
    <property type="entry name" value="Ankyrin_rpt"/>
</dbReference>
<evidence type="ECO:0000313" key="10">
    <source>
        <dbReference type="EMBL" id="ONK58514.1"/>
    </source>
</evidence>
<dbReference type="Pfam" id="PF00612">
    <property type="entry name" value="IQ"/>
    <property type="match status" value="2"/>
</dbReference>
<accession>A0A5P1E7G9</accession>